<gene>
    <name evidence="2" type="ORF">DSM104440_03375</name>
</gene>
<dbReference type="InterPro" id="IPR006624">
    <property type="entry name" value="Beta-propeller_rpt_TECPR"/>
</dbReference>
<protein>
    <submittedName>
        <fullName evidence="2">Uncharacterized protein</fullName>
    </submittedName>
</protein>
<sequence>MKVFARAAAMLAALGLAAASALAHDIKWQSTGGSGLDIGVGGGRAWLVANDGNIYRWDERVTSWVLIPGLSGGARIDVDGAGNALVVTRDNKLFRYNGSGWSGVNGDIRDIGVNSRSEEIWAIGGGGEGDGNYGIYQWHKTAGWQKKPGGAVRIDVDRFGSAWVVNAKGEIFRWESGRWVQVPGRAKDIGIGDDNSVWVIGMDGNPYFWNWKDFVRREGSLTNISVDKWGRPWGVNASGQAFRAQRTGNAIVRADHHNHTSPWSALVFVNQNAGYIFLYDTASMFWEFRPDSTLRIGHDGNRCMTLDNVTPTSAAIPGLFACDGSDRTKGWFYQASDRTLRNKRFPTGCVVAMQHGVSAEFAYRCPAGERGNAPETQADARFVLE</sequence>
<evidence type="ECO:0000256" key="1">
    <source>
        <dbReference type="SAM" id="SignalP"/>
    </source>
</evidence>
<dbReference type="AlphaFoldDB" id="A0A6M4HA96"/>
<dbReference type="SUPFAM" id="SSF50370">
    <property type="entry name" value="Ricin B-like lectins"/>
    <property type="match status" value="1"/>
</dbReference>
<name>A0A6M4HA96_9PROT</name>
<evidence type="ECO:0000313" key="2">
    <source>
        <dbReference type="EMBL" id="QJR16540.1"/>
    </source>
</evidence>
<dbReference type="Proteomes" id="UP000503096">
    <property type="component" value="Chromosome"/>
</dbReference>
<accession>A0A6M4HA96</accession>
<evidence type="ECO:0000313" key="3">
    <source>
        <dbReference type="Proteomes" id="UP000503096"/>
    </source>
</evidence>
<dbReference type="InParanoid" id="A0A6M4HA96"/>
<keyword evidence="3" id="KW-1185">Reference proteome</keyword>
<dbReference type="RefSeq" id="WP_171164727.1">
    <property type="nucleotide sequence ID" value="NZ_CP053073.1"/>
</dbReference>
<feature type="chain" id="PRO_5026778533" evidence="1">
    <location>
        <begin position="24"/>
        <end position="385"/>
    </location>
</feature>
<dbReference type="SMART" id="SM00706">
    <property type="entry name" value="TECPR"/>
    <property type="match status" value="5"/>
</dbReference>
<proteinExistence type="predicted"/>
<dbReference type="KEGG" id="upl:DSM104440_03375"/>
<reference evidence="2 3" key="1">
    <citation type="submission" date="2020-04" db="EMBL/GenBank/DDBJ databases">
        <title>Usitatibacter rugosus gen. nov., sp. nov. and Usitatibacter palustris sp. nov., novel members of Usitatibacteraceae fam. nov. within the order Nitrosomonadales isolated from soil.</title>
        <authorList>
            <person name="Huber K.J."/>
            <person name="Neumann-Schaal M."/>
            <person name="Geppert A."/>
            <person name="Luckner M."/>
            <person name="Wanner G."/>
            <person name="Overmann J."/>
        </authorList>
    </citation>
    <scope>NUCLEOTIDE SEQUENCE [LARGE SCALE GENOMIC DNA]</scope>
    <source>
        <strain evidence="2 3">Swamp67</strain>
    </source>
</reference>
<dbReference type="InterPro" id="IPR011047">
    <property type="entry name" value="Quinoprotein_ADH-like_sf"/>
</dbReference>
<organism evidence="2 3">
    <name type="scientific">Usitatibacter palustris</name>
    <dbReference type="NCBI Taxonomy" id="2732487"/>
    <lineage>
        <taxon>Bacteria</taxon>
        <taxon>Pseudomonadati</taxon>
        <taxon>Pseudomonadota</taxon>
        <taxon>Betaproteobacteria</taxon>
        <taxon>Nitrosomonadales</taxon>
        <taxon>Usitatibacteraceae</taxon>
        <taxon>Usitatibacter</taxon>
    </lineage>
</organism>
<dbReference type="InterPro" id="IPR035992">
    <property type="entry name" value="Ricin_B-like_lectins"/>
</dbReference>
<feature type="signal peptide" evidence="1">
    <location>
        <begin position="1"/>
        <end position="23"/>
    </location>
</feature>
<dbReference type="Pfam" id="PF19193">
    <property type="entry name" value="Tectonin"/>
    <property type="match status" value="1"/>
</dbReference>
<keyword evidence="1" id="KW-0732">Signal</keyword>
<dbReference type="PROSITE" id="PS50231">
    <property type="entry name" value="RICIN_B_LECTIN"/>
    <property type="match status" value="1"/>
</dbReference>
<dbReference type="SUPFAM" id="SSF50998">
    <property type="entry name" value="Quinoprotein alcohol dehydrogenase-like"/>
    <property type="match status" value="1"/>
</dbReference>
<dbReference type="Gene3D" id="2.80.10.50">
    <property type="match status" value="1"/>
</dbReference>
<dbReference type="EMBL" id="CP053073">
    <property type="protein sequence ID" value="QJR16540.1"/>
    <property type="molecule type" value="Genomic_DNA"/>
</dbReference>